<dbReference type="InterPro" id="IPR029753">
    <property type="entry name" value="D-isomer_DH_CS"/>
</dbReference>
<comment type="similarity">
    <text evidence="1 4">Belongs to the D-isomer specific 2-hydroxyacid dehydrogenase family.</text>
</comment>
<sequence>MKIVCYGVRDTEKVFFTSLNEKFGYELILEKALLLHDNIETAKNCDAVMLRANCVADAQNLDILKEYGVQYLLTRTVGTNHIDVNYAKELGFKMAYVPFYSPNAVSELAVNLGNGLLRNLFYMAHKTGVQKDFTVDNFMFAQEVRNSTIGVIGTGRIGYEAAKAWKGMGAKVLGYDLYPSDKAKEVLEYTDLDNLLKNSDLITIHCPYIKGQNDHMINKEFFAKMKDGSFLVNAARGELLDPVALYDAIVANKIKGAAIDVVEKEGQIFFKKFDQNLIPVAEYEKLHSLYPRLIMTPHIGSYTDEAVKNMVETSYLNLQEFLQTGNCKNIIK</sequence>
<dbReference type="InterPro" id="IPR036291">
    <property type="entry name" value="NAD(P)-bd_dom_sf"/>
</dbReference>
<dbReference type="PANTHER" id="PTHR43026:SF1">
    <property type="entry name" value="2-HYDROXYACID DEHYDROGENASE HOMOLOG 1-RELATED"/>
    <property type="match status" value="1"/>
</dbReference>
<evidence type="ECO:0000256" key="4">
    <source>
        <dbReference type="RuleBase" id="RU003719"/>
    </source>
</evidence>
<dbReference type="SUPFAM" id="SSF51735">
    <property type="entry name" value="NAD(P)-binding Rossmann-fold domains"/>
    <property type="match status" value="1"/>
</dbReference>
<dbReference type="PANTHER" id="PTHR43026">
    <property type="entry name" value="2-HYDROXYACID DEHYDROGENASE HOMOLOG 1-RELATED"/>
    <property type="match status" value="1"/>
</dbReference>
<name>A0A2K8P0K8_9MOLU</name>
<evidence type="ECO:0000313" key="7">
    <source>
        <dbReference type="EMBL" id="ATZ18433.1"/>
    </source>
</evidence>
<evidence type="ECO:0000256" key="1">
    <source>
        <dbReference type="ARBA" id="ARBA00005854"/>
    </source>
</evidence>
<evidence type="ECO:0000256" key="2">
    <source>
        <dbReference type="ARBA" id="ARBA00023002"/>
    </source>
</evidence>
<organism evidence="7 8">
    <name type="scientific">Williamsoniiplasma somnilux</name>
    <dbReference type="NCBI Taxonomy" id="215578"/>
    <lineage>
        <taxon>Bacteria</taxon>
        <taxon>Bacillati</taxon>
        <taxon>Mycoplasmatota</taxon>
        <taxon>Mollicutes</taxon>
        <taxon>Entomoplasmatales</taxon>
        <taxon>Williamsoniiplasma</taxon>
    </lineage>
</organism>
<dbReference type="Pfam" id="PF00389">
    <property type="entry name" value="2-Hacid_dh"/>
    <property type="match status" value="1"/>
</dbReference>
<dbReference type="SUPFAM" id="SSF52283">
    <property type="entry name" value="Formate/glycerate dehydrogenase catalytic domain-like"/>
    <property type="match status" value="1"/>
</dbReference>
<gene>
    <name evidence="7" type="primary">ldhA</name>
    <name evidence="7" type="ORF">ESOMN_v1c00470</name>
</gene>
<keyword evidence="8" id="KW-1185">Reference proteome</keyword>
<accession>A0A2K8P0K8</accession>
<dbReference type="RefSeq" id="WP_024863669.1">
    <property type="nucleotide sequence ID" value="NZ_CP024965.1"/>
</dbReference>
<feature type="domain" description="D-isomer specific 2-hydroxyacid dehydrogenase catalytic" evidence="5">
    <location>
        <begin position="20"/>
        <end position="331"/>
    </location>
</feature>
<proteinExistence type="inferred from homology"/>
<evidence type="ECO:0000313" key="8">
    <source>
        <dbReference type="Proteomes" id="UP000232230"/>
    </source>
</evidence>
<dbReference type="AlphaFoldDB" id="A0A2K8P0K8"/>
<keyword evidence="2 4" id="KW-0560">Oxidoreductase</keyword>
<dbReference type="InterPro" id="IPR006139">
    <property type="entry name" value="D-isomer_2_OHA_DH_cat_dom"/>
</dbReference>
<dbReference type="KEGG" id="esx:ESOMN_v1c00470"/>
<dbReference type="InterPro" id="IPR006140">
    <property type="entry name" value="D-isomer_DH_NAD-bd"/>
</dbReference>
<evidence type="ECO:0000259" key="6">
    <source>
        <dbReference type="Pfam" id="PF02826"/>
    </source>
</evidence>
<dbReference type="GO" id="GO:0051287">
    <property type="term" value="F:NAD binding"/>
    <property type="evidence" value="ECO:0007669"/>
    <property type="project" value="InterPro"/>
</dbReference>
<dbReference type="InterPro" id="IPR058205">
    <property type="entry name" value="D-LDH-like"/>
</dbReference>
<evidence type="ECO:0000256" key="3">
    <source>
        <dbReference type="ARBA" id="ARBA00023027"/>
    </source>
</evidence>
<dbReference type="PROSITE" id="PS00671">
    <property type="entry name" value="D_2_HYDROXYACID_DH_3"/>
    <property type="match status" value="1"/>
</dbReference>
<protein>
    <submittedName>
        <fullName evidence="7">Lactate dehydrogenase</fullName>
    </submittedName>
</protein>
<dbReference type="Proteomes" id="UP000232230">
    <property type="component" value="Chromosome"/>
</dbReference>
<reference evidence="7 8" key="1">
    <citation type="submission" date="2017-11" db="EMBL/GenBank/DDBJ databases">
        <title>Genome sequence of Entomoplasma somnilux PYAN-1 (ATCC 49194).</title>
        <authorList>
            <person name="Lo W.-S."/>
            <person name="Gasparich G.E."/>
            <person name="Kuo C.-H."/>
        </authorList>
    </citation>
    <scope>NUCLEOTIDE SEQUENCE [LARGE SCALE GENOMIC DNA]</scope>
    <source>
        <strain evidence="7 8">PYAN-1</strain>
    </source>
</reference>
<dbReference type="InterPro" id="IPR029752">
    <property type="entry name" value="D-isomer_DH_CS1"/>
</dbReference>
<evidence type="ECO:0000259" key="5">
    <source>
        <dbReference type="Pfam" id="PF00389"/>
    </source>
</evidence>
<keyword evidence="3" id="KW-0520">NAD</keyword>
<dbReference type="EMBL" id="CP024965">
    <property type="protein sequence ID" value="ATZ18433.1"/>
    <property type="molecule type" value="Genomic_DNA"/>
</dbReference>
<dbReference type="Gene3D" id="3.40.50.720">
    <property type="entry name" value="NAD(P)-binding Rossmann-like Domain"/>
    <property type="match status" value="2"/>
</dbReference>
<dbReference type="PROSITE" id="PS00065">
    <property type="entry name" value="D_2_HYDROXYACID_DH_1"/>
    <property type="match status" value="1"/>
</dbReference>
<dbReference type="GO" id="GO:0008720">
    <property type="term" value="F:D-lactate dehydrogenase (NAD+) activity"/>
    <property type="evidence" value="ECO:0007669"/>
    <property type="project" value="TreeGrafter"/>
</dbReference>
<dbReference type="Pfam" id="PF02826">
    <property type="entry name" value="2-Hacid_dh_C"/>
    <property type="match status" value="1"/>
</dbReference>
<feature type="domain" description="D-isomer specific 2-hydroxyacid dehydrogenase NAD-binding" evidence="6">
    <location>
        <begin position="117"/>
        <end position="300"/>
    </location>
</feature>